<accession>A0A4R8FP91</accession>
<dbReference type="InterPro" id="IPR014543">
    <property type="entry name" value="UCP028291"/>
</dbReference>
<organism evidence="1 2">
    <name type="scientific">Rhodovulum visakhapatnamense</name>
    <dbReference type="NCBI Taxonomy" id="364297"/>
    <lineage>
        <taxon>Bacteria</taxon>
        <taxon>Pseudomonadati</taxon>
        <taxon>Pseudomonadota</taxon>
        <taxon>Alphaproteobacteria</taxon>
        <taxon>Rhodobacterales</taxon>
        <taxon>Paracoccaceae</taxon>
        <taxon>Rhodovulum</taxon>
    </lineage>
</organism>
<protein>
    <recommendedName>
        <fullName evidence="3">2,4-dihydroxyhept-2-ene-1,7-dioic acid aldolase</fullName>
    </recommendedName>
</protein>
<evidence type="ECO:0008006" key="3">
    <source>
        <dbReference type="Google" id="ProtNLM"/>
    </source>
</evidence>
<evidence type="ECO:0000313" key="1">
    <source>
        <dbReference type="EMBL" id="TDX28254.1"/>
    </source>
</evidence>
<dbReference type="Proteomes" id="UP000295484">
    <property type="component" value="Unassembled WGS sequence"/>
</dbReference>
<gene>
    <name evidence="1" type="ORF">EV657_11282</name>
</gene>
<dbReference type="RefSeq" id="WP_134078031.1">
    <property type="nucleotide sequence ID" value="NZ_SOEB01000012.1"/>
</dbReference>
<comment type="caution">
    <text evidence="1">The sequence shown here is derived from an EMBL/GenBank/DDBJ whole genome shotgun (WGS) entry which is preliminary data.</text>
</comment>
<dbReference type="Gene3D" id="3.30.310.50">
    <property type="entry name" value="Alpha-D-phosphohexomutase, C-terminal domain"/>
    <property type="match status" value="1"/>
</dbReference>
<dbReference type="EMBL" id="SOEB01000012">
    <property type="protein sequence ID" value="TDX28254.1"/>
    <property type="molecule type" value="Genomic_DNA"/>
</dbReference>
<evidence type="ECO:0000313" key="2">
    <source>
        <dbReference type="Proteomes" id="UP000295484"/>
    </source>
</evidence>
<name>A0A4R8FP91_9RHOB</name>
<dbReference type="PIRSF" id="PIRSF028291">
    <property type="entry name" value="UCP028291"/>
    <property type="match status" value="1"/>
</dbReference>
<reference evidence="1 2" key="1">
    <citation type="submission" date="2019-03" db="EMBL/GenBank/DDBJ databases">
        <title>Genomic Encyclopedia of Type Strains, Phase IV (KMG-IV): sequencing the most valuable type-strain genomes for metagenomic binning, comparative biology and taxonomic classification.</title>
        <authorList>
            <person name="Goeker M."/>
        </authorList>
    </citation>
    <scope>NUCLEOTIDE SEQUENCE [LARGE SCALE GENOMIC DNA]</scope>
    <source>
        <strain evidence="1 2">JA181</strain>
    </source>
</reference>
<proteinExistence type="predicted"/>
<dbReference type="Pfam" id="PF09981">
    <property type="entry name" value="DUF2218"/>
    <property type="match status" value="1"/>
</dbReference>
<dbReference type="AlphaFoldDB" id="A0A4R8FP91"/>
<sequence length="100" mass="10774">MTLLHDTGVFSTPKASSYLQQLCKHFAHKVAVEYDTDLGRVALPPGEASLEASDGLLTVTVSGADPAALELARNIVDSHLARFAFREGFEKMDWRGGKAA</sequence>